<keyword evidence="2" id="KW-1185">Reference proteome</keyword>
<comment type="caution">
    <text evidence="1">The sequence shown here is derived from an EMBL/GenBank/DDBJ whole genome shotgun (WGS) entry which is preliminary data.</text>
</comment>
<reference evidence="2" key="1">
    <citation type="submission" date="2017-11" db="EMBL/GenBank/DDBJ databases">
        <authorList>
            <person name="Watanabe M."/>
            <person name="Kojima H."/>
        </authorList>
    </citation>
    <scope>NUCLEOTIDE SEQUENCE [LARGE SCALE GENOMIC DNA]</scope>
    <source>
        <strain evidence="2">Tokyo 01</strain>
    </source>
</reference>
<dbReference type="Proteomes" id="UP000288096">
    <property type="component" value="Unassembled WGS sequence"/>
</dbReference>
<evidence type="ECO:0000313" key="1">
    <source>
        <dbReference type="EMBL" id="GBC60619.1"/>
    </source>
</evidence>
<evidence type="ECO:0000313" key="2">
    <source>
        <dbReference type="Proteomes" id="UP000288096"/>
    </source>
</evidence>
<reference evidence="2" key="2">
    <citation type="submission" date="2019-01" db="EMBL/GenBank/DDBJ databases">
        <title>Genome sequence of Desulfonema ishimotonii strain Tokyo 01.</title>
        <authorList>
            <person name="Fukui M."/>
        </authorList>
    </citation>
    <scope>NUCLEOTIDE SEQUENCE [LARGE SCALE GENOMIC DNA]</scope>
    <source>
        <strain evidence="2">Tokyo 01</strain>
    </source>
</reference>
<dbReference type="EMBL" id="BEXT01000001">
    <property type="protein sequence ID" value="GBC60619.1"/>
    <property type="molecule type" value="Genomic_DNA"/>
</dbReference>
<dbReference type="AlphaFoldDB" id="A0A401FUI0"/>
<proteinExistence type="predicted"/>
<protein>
    <submittedName>
        <fullName evidence="1">Uncharacterized protein</fullName>
    </submittedName>
</protein>
<name>A0A401FUI0_9BACT</name>
<gene>
    <name evidence="1" type="ORF">DENIS_1576</name>
</gene>
<accession>A0A401FUI0</accession>
<organism evidence="1 2">
    <name type="scientific">Desulfonema ishimotonii</name>
    <dbReference type="NCBI Taxonomy" id="45657"/>
    <lineage>
        <taxon>Bacteria</taxon>
        <taxon>Pseudomonadati</taxon>
        <taxon>Thermodesulfobacteriota</taxon>
        <taxon>Desulfobacteria</taxon>
        <taxon>Desulfobacterales</taxon>
        <taxon>Desulfococcaceae</taxon>
        <taxon>Desulfonema</taxon>
    </lineage>
</organism>
<sequence length="204" mass="24263">MFSEVKLTINLSSYSFEEWLDFIFYHPNDSSEWHFEDKWAYKCDSHLLIDYMTKLFMSSDKLLIKEYTPEDIDQGFWFITGTNGFMWALLDDDVQFEIRKRCIDSIKYLFSDLFSKYEIGTSGYMWWDSVFSYCTFKNKSIFSELEIFKAIFQTIKEIFVQNSEVSKKSSEHGIKHILNIAKSLDNKIVKNLILKEIERSGIKP</sequence>